<evidence type="ECO:0000259" key="1">
    <source>
        <dbReference type="Pfam" id="PF06527"/>
    </source>
</evidence>
<dbReference type="Proteomes" id="UP001596044">
    <property type="component" value="Unassembled WGS sequence"/>
</dbReference>
<dbReference type="InterPro" id="IPR032750">
    <property type="entry name" value="TnsD_C"/>
</dbReference>
<evidence type="ECO:0000313" key="3">
    <source>
        <dbReference type="EMBL" id="MFC5446716.1"/>
    </source>
</evidence>
<protein>
    <submittedName>
        <fullName evidence="3">TnsD family Tn7-like transposition protein</fullName>
    </submittedName>
</protein>
<dbReference type="Pfam" id="PF15978">
    <property type="entry name" value="TnsD"/>
    <property type="match status" value="1"/>
</dbReference>
<comment type="caution">
    <text evidence="3">The sequence shown here is derived from an EMBL/GenBank/DDBJ whole genome shotgun (WGS) entry which is preliminary data.</text>
</comment>
<keyword evidence="4" id="KW-1185">Reference proteome</keyword>
<dbReference type="InterPro" id="IPR009492">
    <property type="entry name" value="TniQ"/>
</dbReference>
<reference evidence="4" key="1">
    <citation type="journal article" date="2019" name="Int. J. Syst. Evol. Microbiol.">
        <title>The Global Catalogue of Microorganisms (GCM) 10K type strain sequencing project: providing services to taxonomists for standard genome sequencing and annotation.</title>
        <authorList>
            <consortium name="The Broad Institute Genomics Platform"/>
            <consortium name="The Broad Institute Genome Sequencing Center for Infectious Disease"/>
            <person name="Wu L."/>
            <person name="Ma J."/>
        </authorList>
    </citation>
    <scope>NUCLEOTIDE SEQUENCE [LARGE SCALE GENOMIC DNA]</scope>
    <source>
        <strain evidence="4">KACC 11904</strain>
    </source>
</reference>
<accession>A0ABW0K2E7</accession>
<dbReference type="RefSeq" id="WP_270880584.1">
    <property type="nucleotide sequence ID" value="NZ_JAQFVF010000033.1"/>
</dbReference>
<evidence type="ECO:0000313" key="4">
    <source>
        <dbReference type="Proteomes" id="UP001596044"/>
    </source>
</evidence>
<dbReference type="EMBL" id="JBHSMJ010000004">
    <property type="protein sequence ID" value="MFC5446716.1"/>
    <property type="molecule type" value="Genomic_DNA"/>
</dbReference>
<feature type="domain" description="Transposon Tn7 transposition protein TnsD C-terminal" evidence="2">
    <location>
        <begin position="220"/>
        <end position="319"/>
    </location>
</feature>
<sequence>MIVSFPSMFSDELFYSCCARYHNESGNAEVMQTLDDLFGMPHMVFDPSYPKNLDYLVAQLNNIIDVNQIIYEHTIFPLFVPFLNRGRVDHLYKMFRGEGKNYANHILGIKNNLRITSLKYCRMCLINDDEMFGTPYWHRSHHLPGVHMCLAHHVSLESKCPVCSAEFKPKKGNLTRLNRYCENGHDLTKVIPLNNFRDEHIELMIELAQDVSFVCHLDEHSFNWSEVYEVGLRELGYCGKNRRVNLTRLRNDMQKAFPESFLARFDCHFNDNGDWLTSIYLKKQTIFHPLQHLLLIRFLFGSISELVVRLKKNDPIGQNSNVA</sequence>
<evidence type="ECO:0000259" key="2">
    <source>
        <dbReference type="Pfam" id="PF15978"/>
    </source>
</evidence>
<gene>
    <name evidence="3" type="ORF">ACFPOG_00425</name>
</gene>
<feature type="domain" description="TniQ" evidence="1">
    <location>
        <begin position="5"/>
        <end position="156"/>
    </location>
</feature>
<organism evidence="3 4">
    <name type="scientific">Paenibacillus aestuarii</name>
    <dbReference type="NCBI Taxonomy" id="516965"/>
    <lineage>
        <taxon>Bacteria</taxon>
        <taxon>Bacillati</taxon>
        <taxon>Bacillota</taxon>
        <taxon>Bacilli</taxon>
        <taxon>Bacillales</taxon>
        <taxon>Paenibacillaceae</taxon>
        <taxon>Paenibacillus</taxon>
    </lineage>
</organism>
<name>A0ABW0K2E7_9BACL</name>
<dbReference type="Pfam" id="PF06527">
    <property type="entry name" value="TniQ"/>
    <property type="match status" value="1"/>
</dbReference>
<proteinExistence type="predicted"/>